<accession>A0A1H4IYP8</accession>
<dbReference type="Gene3D" id="3.30.2310.20">
    <property type="entry name" value="RelE-like"/>
    <property type="match status" value="1"/>
</dbReference>
<reference evidence="4" key="1">
    <citation type="submission" date="2016-10" db="EMBL/GenBank/DDBJ databases">
        <authorList>
            <person name="Varghese N."/>
            <person name="Submissions S."/>
        </authorList>
    </citation>
    <scope>NUCLEOTIDE SEQUENCE [LARGE SCALE GENOMIC DNA]</scope>
    <source>
        <strain evidence="4">DSM 16089</strain>
    </source>
</reference>
<dbReference type="RefSeq" id="WP_060926187.1">
    <property type="nucleotide sequence ID" value="NZ_FNSQ01000005.1"/>
</dbReference>
<protein>
    <submittedName>
        <fullName evidence="3">Toxin ParE1/3/4</fullName>
    </submittedName>
</protein>
<dbReference type="InterPro" id="IPR051803">
    <property type="entry name" value="TA_system_RelE-like_toxin"/>
</dbReference>
<dbReference type="EMBL" id="FNSQ01000005">
    <property type="protein sequence ID" value="SEB38756.1"/>
    <property type="molecule type" value="Genomic_DNA"/>
</dbReference>
<evidence type="ECO:0000313" key="3">
    <source>
        <dbReference type="EMBL" id="SEB38756.1"/>
    </source>
</evidence>
<sequence>MSVRRVVTSASADEDILGAIDYYVLSGAIDAASGFIDALQDAKDLIAEFPAIGSSRFALETEILDLRDVGVKRFPFIIFYTDDADAVRIHRVLHNSRDLPVGLAGA</sequence>
<proteinExistence type="inferred from homology"/>
<keyword evidence="2" id="KW-1277">Toxin-antitoxin system</keyword>
<evidence type="ECO:0000313" key="4">
    <source>
        <dbReference type="Proteomes" id="UP000183750"/>
    </source>
</evidence>
<keyword evidence="4" id="KW-1185">Reference proteome</keyword>
<dbReference type="OrthoDB" id="3174173at2"/>
<evidence type="ECO:0000256" key="2">
    <source>
        <dbReference type="ARBA" id="ARBA00022649"/>
    </source>
</evidence>
<comment type="similarity">
    <text evidence="1">Belongs to the RelE toxin family.</text>
</comment>
<dbReference type="Pfam" id="PF05016">
    <property type="entry name" value="ParE_toxin"/>
    <property type="match status" value="1"/>
</dbReference>
<gene>
    <name evidence="3" type="ORF">SAMN04489807_0389</name>
</gene>
<dbReference type="Proteomes" id="UP000183750">
    <property type="component" value="Unassembled WGS sequence"/>
</dbReference>
<dbReference type="PANTHER" id="PTHR33755:SF8">
    <property type="entry name" value="TOXIN PARE2"/>
    <property type="match status" value="1"/>
</dbReference>
<dbReference type="InterPro" id="IPR035093">
    <property type="entry name" value="RelE/ParE_toxin_dom_sf"/>
</dbReference>
<name>A0A1H4IYP8_9MICO</name>
<dbReference type="PANTHER" id="PTHR33755">
    <property type="entry name" value="TOXIN PARE1-RELATED"/>
    <property type="match status" value="1"/>
</dbReference>
<evidence type="ECO:0000256" key="1">
    <source>
        <dbReference type="ARBA" id="ARBA00006226"/>
    </source>
</evidence>
<organism evidence="3 4">
    <name type="scientific">Microbacterium hydrocarbonoxydans</name>
    <dbReference type="NCBI Taxonomy" id="273678"/>
    <lineage>
        <taxon>Bacteria</taxon>
        <taxon>Bacillati</taxon>
        <taxon>Actinomycetota</taxon>
        <taxon>Actinomycetes</taxon>
        <taxon>Micrococcales</taxon>
        <taxon>Microbacteriaceae</taxon>
        <taxon>Microbacterium</taxon>
    </lineage>
</organism>
<dbReference type="AlphaFoldDB" id="A0A1H4IYP8"/>
<dbReference type="InterPro" id="IPR007712">
    <property type="entry name" value="RelE/ParE_toxin"/>
</dbReference>